<proteinExistence type="predicted"/>
<protein>
    <submittedName>
        <fullName evidence="3">DUF4280 domain-containing protein</fullName>
    </submittedName>
</protein>
<dbReference type="RefSeq" id="WP_144849347.1">
    <property type="nucleotide sequence ID" value="NZ_VMRJ01000004.1"/>
</dbReference>
<gene>
    <name evidence="3" type="ORF">FNT36_14925</name>
</gene>
<dbReference type="InterPro" id="IPR025460">
    <property type="entry name" value="DUF4280"/>
</dbReference>
<dbReference type="InterPro" id="IPR006141">
    <property type="entry name" value="Intein_N"/>
</dbReference>
<name>A0A558BR48_9BACT</name>
<dbReference type="Pfam" id="PF07591">
    <property type="entry name" value="PT-HINT"/>
    <property type="match status" value="1"/>
</dbReference>
<accession>A0A558BR48</accession>
<evidence type="ECO:0000313" key="3">
    <source>
        <dbReference type="EMBL" id="TVT38963.1"/>
    </source>
</evidence>
<dbReference type="InterPro" id="IPR030934">
    <property type="entry name" value="Intein_C"/>
</dbReference>
<keyword evidence="1" id="KW-0175">Coiled coil</keyword>
<dbReference type="InterPro" id="IPR036844">
    <property type="entry name" value="Hint_dom_sf"/>
</dbReference>
<dbReference type="InterPro" id="IPR003587">
    <property type="entry name" value="Hint_dom_N"/>
</dbReference>
<dbReference type="SMART" id="SM00306">
    <property type="entry name" value="HintN"/>
    <property type="match status" value="1"/>
</dbReference>
<dbReference type="GO" id="GO:0016539">
    <property type="term" value="P:intein-mediated protein splicing"/>
    <property type="evidence" value="ECO:0007669"/>
    <property type="project" value="InterPro"/>
</dbReference>
<comment type="caution">
    <text evidence="3">The sequence shown here is derived from an EMBL/GenBank/DDBJ whole genome shotgun (WGS) entry which is preliminary data.</text>
</comment>
<dbReference type="OrthoDB" id="5475817at2"/>
<feature type="coiled-coil region" evidence="1">
    <location>
        <begin position="122"/>
        <end position="149"/>
    </location>
</feature>
<dbReference type="PROSITE" id="PS50818">
    <property type="entry name" value="INTEIN_C_TER"/>
    <property type="match status" value="1"/>
</dbReference>
<dbReference type="EMBL" id="VMRJ01000004">
    <property type="protein sequence ID" value="TVT38963.1"/>
    <property type="molecule type" value="Genomic_DNA"/>
</dbReference>
<evidence type="ECO:0000313" key="4">
    <source>
        <dbReference type="Proteomes" id="UP000317624"/>
    </source>
</evidence>
<sequence length="546" mass="58947">MPHPLEYVTTGAILQCSQGTVPMPFKTTPRTSKIAGLVAGNALDKVSLLNIPSFVICQKQTQMAGGTPVPCVPAPLLWQDTYPAKVGGADTLLFRSCINCPLGQGKIEFVTSGQLPIPPELSQQIKETKEEADEALEQAEKEKNSVGEAGLLEGAIPIWGSGRDLIHAAQTGDKLGMALNAGFLVWDAASVVAGVFSFGTATVAMAGAKAGVRGLIKAGGKVALGMAKKQMASLATKSLALKEGLKNIRPFLAKIPRICVTACFPAGTPIAVEGGYKNIEELQVGELVWAWHEQTGDLALKPVLQTMQREADALVELQVGADTVQATPEHPFWANGTWTDAGDLVKGDELLRSDGLTMPVAHVTHRTEQATTVYNVEVADWHTYLVSWWMFVVHNATVCLKALLEDALKSAEAWSKWTKNARAELREALGTAGTGLHAHHKIPLESLKKNPIVQRAYREGFGFNAKANGEALGAYTHLFLDNELKYHHAPYNRYVESLISTAAKKYPNMPAAELLEKKVMPKVDKFIEQAVKEKTTLSDLAKVKGF</sequence>
<dbReference type="Pfam" id="PF14107">
    <property type="entry name" value="DUF4280"/>
    <property type="match status" value="1"/>
</dbReference>
<dbReference type="CDD" id="cd00081">
    <property type="entry name" value="Hint"/>
    <property type="match status" value="1"/>
</dbReference>
<organism evidence="3 4">
    <name type="scientific">Hymenobacter setariae</name>
    <dbReference type="NCBI Taxonomy" id="2594794"/>
    <lineage>
        <taxon>Bacteria</taxon>
        <taxon>Pseudomonadati</taxon>
        <taxon>Bacteroidota</taxon>
        <taxon>Cytophagia</taxon>
        <taxon>Cytophagales</taxon>
        <taxon>Hymenobacteraceae</taxon>
        <taxon>Hymenobacter</taxon>
    </lineage>
</organism>
<dbReference type="SUPFAM" id="SSF51294">
    <property type="entry name" value="Hedgehog/intein (Hint) domain"/>
    <property type="match status" value="1"/>
</dbReference>
<keyword evidence="4" id="KW-1185">Reference proteome</keyword>
<dbReference type="Gene3D" id="2.170.16.10">
    <property type="entry name" value="Hedgehog/Intein (Hint) domain"/>
    <property type="match status" value="1"/>
</dbReference>
<feature type="domain" description="Hint" evidence="2">
    <location>
        <begin position="261"/>
        <end position="354"/>
    </location>
</feature>
<dbReference type="PROSITE" id="PS50817">
    <property type="entry name" value="INTEIN_N_TER"/>
    <property type="match status" value="1"/>
</dbReference>
<reference evidence="3 4" key="1">
    <citation type="submission" date="2019-07" db="EMBL/GenBank/DDBJ databases">
        <title>Hymenobacter sp. straun FUR1 Genome sequencing and assembly.</title>
        <authorList>
            <person name="Chhetri G."/>
        </authorList>
    </citation>
    <scope>NUCLEOTIDE SEQUENCE [LARGE SCALE GENOMIC DNA]</scope>
    <source>
        <strain evidence="3 4">Fur1</strain>
    </source>
</reference>
<evidence type="ECO:0000256" key="1">
    <source>
        <dbReference type="SAM" id="Coils"/>
    </source>
</evidence>
<dbReference type="AlphaFoldDB" id="A0A558BR48"/>
<dbReference type="Proteomes" id="UP000317624">
    <property type="component" value="Unassembled WGS sequence"/>
</dbReference>
<evidence type="ECO:0000259" key="2">
    <source>
        <dbReference type="SMART" id="SM00306"/>
    </source>
</evidence>